<feature type="compositionally biased region" description="Basic residues" evidence="1">
    <location>
        <begin position="229"/>
        <end position="241"/>
    </location>
</feature>
<feature type="region of interest" description="Disordered" evidence="1">
    <location>
        <begin position="1"/>
        <end position="123"/>
    </location>
</feature>
<accession>A0A086SW37</accession>
<evidence type="ECO:0000313" key="2">
    <source>
        <dbReference type="EMBL" id="KFH41319.1"/>
    </source>
</evidence>
<feature type="compositionally biased region" description="Acidic residues" evidence="1">
    <location>
        <begin position="198"/>
        <end position="208"/>
    </location>
</feature>
<feature type="compositionally biased region" description="Low complexity" evidence="1">
    <location>
        <begin position="152"/>
        <end position="169"/>
    </location>
</feature>
<evidence type="ECO:0000313" key="3">
    <source>
        <dbReference type="Proteomes" id="UP000029964"/>
    </source>
</evidence>
<keyword evidence="3" id="KW-1185">Reference proteome</keyword>
<feature type="compositionally biased region" description="Basic residues" evidence="1">
    <location>
        <begin position="174"/>
        <end position="187"/>
    </location>
</feature>
<feature type="compositionally biased region" description="Basic and acidic residues" evidence="1">
    <location>
        <begin position="1"/>
        <end position="13"/>
    </location>
</feature>
<organism evidence="2 3">
    <name type="scientific">Hapsidospora chrysogenum (strain ATCC 11550 / CBS 779.69 / DSM 880 / IAM 14645 / JCM 23072 / IMI 49137)</name>
    <name type="common">Acremonium chrysogenum</name>
    <dbReference type="NCBI Taxonomy" id="857340"/>
    <lineage>
        <taxon>Eukaryota</taxon>
        <taxon>Fungi</taxon>
        <taxon>Dikarya</taxon>
        <taxon>Ascomycota</taxon>
        <taxon>Pezizomycotina</taxon>
        <taxon>Sordariomycetes</taxon>
        <taxon>Hypocreomycetidae</taxon>
        <taxon>Hypocreales</taxon>
        <taxon>Bionectriaceae</taxon>
        <taxon>Hapsidospora</taxon>
    </lineage>
</organism>
<feature type="region of interest" description="Disordered" evidence="1">
    <location>
        <begin position="141"/>
        <end position="248"/>
    </location>
</feature>
<feature type="compositionally biased region" description="Basic and acidic residues" evidence="1">
    <location>
        <begin position="22"/>
        <end position="38"/>
    </location>
</feature>
<comment type="caution">
    <text evidence="2">The sequence shown here is derived from an EMBL/GenBank/DDBJ whole genome shotgun (WGS) entry which is preliminary data.</text>
</comment>
<dbReference type="Proteomes" id="UP000029964">
    <property type="component" value="Unassembled WGS sequence"/>
</dbReference>
<protein>
    <submittedName>
        <fullName evidence="2">Uncharacterized protein</fullName>
    </submittedName>
</protein>
<dbReference type="AlphaFoldDB" id="A0A086SW37"/>
<gene>
    <name evidence="2" type="ORF">ACRE_079700</name>
</gene>
<dbReference type="EMBL" id="JPKY01000134">
    <property type="protein sequence ID" value="KFH41319.1"/>
    <property type="molecule type" value="Genomic_DNA"/>
</dbReference>
<reference evidence="3" key="1">
    <citation type="journal article" date="2014" name="Genome Announc.">
        <title>Genome sequence and annotation of Acremonium chrysogenum, producer of the beta-lactam antibiotic cephalosporin C.</title>
        <authorList>
            <person name="Terfehr D."/>
            <person name="Dahlmann T.A."/>
            <person name="Specht T."/>
            <person name="Zadra I."/>
            <person name="Kuernsteiner H."/>
            <person name="Kueck U."/>
        </authorList>
    </citation>
    <scope>NUCLEOTIDE SEQUENCE [LARGE SCALE GENOMIC DNA]</scope>
    <source>
        <strain evidence="3">ATCC 11550 / CBS 779.69 / DSM 880 / IAM 14645 / JCM 23072 / IMI 49137</strain>
    </source>
</reference>
<dbReference type="STRING" id="857340.A0A086SW37"/>
<feature type="compositionally biased region" description="Basic and acidic residues" evidence="1">
    <location>
        <begin position="218"/>
        <end position="228"/>
    </location>
</feature>
<sequence length="248" mass="28339">MPTESEMRSRRDSWPPTQVRLEQPDPKQDAEPRPLLDRIEDDPLTYFLTPASPQEFEDDDYCPMDLDAGIEDPNHPQEMVRSVSPSSLEGLRKPGHDSPSSPECDSDMTSPDEDDDEEYIRFSTNNSRLTSFRDLEINGRTRSPVFGRSTNALLSPASFPAPSRSSYAATGWRGRPRSLSVRRRPSHLWREPSPDVWSIEEETEEELSEMSNSMDATMSDREDGASVERRKKAAKPRKRVRFVLPVRE</sequence>
<dbReference type="HOGENOM" id="CLU_056754_0_0_1"/>
<proteinExistence type="predicted"/>
<feature type="compositionally biased region" description="Acidic residues" evidence="1">
    <location>
        <begin position="104"/>
        <end position="118"/>
    </location>
</feature>
<evidence type="ECO:0000256" key="1">
    <source>
        <dbReference type="SAM" id="MobiDB-lite"/>
    </source>
</evidence>
<name>A0A086SW37_HAPC1</name>
<dbReference type="OrthoDB" id="3439027at2759"/>